<evidence type="ECO:0000313" key="5">
    <source>
        <dbReference type="EMBL" id="AOQ30672.1"/>
    </source>
</evidence>
<geneLocation type="mitochondrion" evidence="5"/>
<dbReference type="PANTHER" id="PTHR11758">
    <property type="entry name" value="40S RIBOSOMAL PROTEIN S15A"/>
    <property type="match status" value="1"/>
</dbReference>
<dbReference type="EMBL" id="KX405005">
    <property type="protein sequence ID" value="AOQ30672.1"/>
    <property type="molecule type" value="Genomic_DNA"/>
</dbReference>
<keyword evidence="5" id="KW-0496">Mitochondrion</keyword>
<dbReference type="GO" id="GO:0005840">
    <property type="term" value="C:ribosome"/>
    <property type="evidence" value="ECO:0007669"/>
    <property type="project" value="UniProtKB-KW"/>
</dbReference>
<dbReference type="GO" id="GO:0005737">
    <property type="term" value="C:cytoplasm"/>
    <property type="evidence" value="ECO:0007669"/>
    <property type="project" value="UniProtKB-ARBA"/>
</dbReference>
<dbReference type="Pfam" id="PF00410">
    <property type="entry name" value="Ribosomal_S8"/>
    <property type="match status" value="1"/>
</dbReference>
<accession>A0A1I9Q6I4</accession>
<keyword evidence="2 4" id="KW-0689">Ribosomal protein</keyword>
<reference evidence="5" key="2">
    <citation type="submission" date="2016-06" db="EMBL/GenBank/DDBJ databases">
        <authorList>
            <person name="Kjaerup R.B."/>
            <person name="Dalgaard T.S."/>
            <person name="Juul-Madsen H.R."/>
        </authorList>
    </citation>
    <scope>NUCLEOTIDE SEQUENCE</scope>
    <source>
        <strain evidence="5">NJM9701</strain>
    </source>
</reference>
<evidence type="ECO:0000256" key="2">
    <source>
        <dbReference type="ARBA" id="ARBA00022980"/>
    </source>
</evidence>
<keyword evidence="3 4" id="KW-0687">Ribonucleoprotein</keyword>
<dbReference type="PROSITE" id="PS00053">
    <property type="entry name" value="RIBOSOMAL_S8"/>
    <property type="match status" value="1"/>
</dbReference>
<dbReference type="Gene3D" id="3.30.1490.10">
    <property type="match status" value="1"/>
</dbReference>
<dbReference type="GO" id="GO:0003735">
    <property type="term" value="F:structural constituent of ribosome"/>
    <property type="evidence" value="ECO:0007669"/>
    <property type="project" value="InterPro"/>
</dbReference>
<dbReference type="FunFam" id="3.30.1490.10:FF:000001">
    <property type="entry name" value="30S ribosomal protein S8"/>
    <property type="match status" value="1"/>
</dbReference>
<protein>
    <submittedName>
        <fullName evidence="5">Ribosomal protein S8</fullName>
    </submittedName>
</protein>
<dbReference type="Gene3D" id="3.30.1370.30">
    <property type="match status" value="1"/>
</dbReference>
<evidence type="ECO:0000256" key="4">
    <source>
        <dbReference type="RuleBase" id="RU003660"/>
    </source>
</evidence>
<dbReference type="GO" id="GO:0006412">
    <property type="term" value="P:translation"/>
    <property type="evidence" value="ECO:0007669"/>
    <property type="project" value="InterPro"/>
</dbReference>
<dbReference type="InterPro" id="IPR000630">
    <property type="entry name" value="Ribosomal_uS8"/>
</dbReference>
<dbReference type="InterPro" id="IPR035987">
    <property type="entry name" value="Ribosomal_uS8_sf"/>
</dbReference>
<dbReference type="GO" id="GO:1990904">
    <property type="term" value="C:ribonucleoprotein complex"/>
    <property type="evidence" value="ECO:0007669"/>
    <property type="project" value="UniProtKB-KW"/>
</dbReference>
<dbReference type="GeneID" id="30510626"/>
<gene>
    <name evidence="5" type="primary">rps8</name>
</gene>
<proteinExistence type="inferred from homology"/>
<evidence type="ECO:0000256" key="3">
    <source>
        <dbReference type="ARBA" id="ARBA00023274"/>
    </source>
</evidence>
<dbReference type="SUPFAM" id="SSF56047">
    <property type="entry name" value="Ribosomal protein S8"/>
    <property type="match status" value="1"/>
</dbReference>
<dbReference type="AlphaFoldDB" id="A0A1I9Q6I4"/>
<dbReference type="RefSeq" id="YP_009327268.1">
    <property type="nucleotide sequence ID" value="NC_032052.1"/>
</dbReference>
<sequence length="129" mass="15181">MIITDTLSNFFSKIKNGYLAKRNKTIQYKSKQIIKILNILVKEGLIKSYTFCKKNKNIINIFYKYNNKKKIIYQIIRISKPSKRIYIKNKDLFKIKKKGLYILSTSYGIITDLEAKKLNLGGELICNIY</sequence>
<dbReference type="InterPro" id="IPR047863">
    <property type="entry name" value="Ribosomal_uS8_CS"/>
</dbReference>
<evidence type="ECO:0000256" key="1">
    <source>
        <dbReference type="ARBA" id="ARBA00006471"/>
    </source>
</evidence>
<name>A0A1I9Q6I4_9STRA</name>
<reference evidence="5" key="1">
    <citation type="journal article" date="2016" name="Sci. Rep.">
        <title>Mitochondrial genomes and comparative genomics of Aphanomyces astaci and Aphanomyces invadans.</title>
        <authorList>
            <person name="Makkonen J."/>
            <person name="Vesterbacka A."/>
            <person name="Martin F."/>
            <person name="Jussila J."/>
            <person name="Dieguez-Uribeondo J."/>
            <person name="Kortet R."/>
            <person name="Kokko H."/>
        </authorList>
    </citation>
    <scope>NUCLEOTIDE SEQUENCE</scope>
    <source>
        <strain evidence="5">NJM9701</strain>
    </source>
</reference>
<comment type="similarity">
    <text evidence="1 4">Belongs to the universal ribosomal protein uS8 family.</text>
</comment>
<organism evidence="5">
    <name type="scientific">Aphanomyces invadans</name>
    <dbReference type="NCBI Taxonomy" id="157072"/>
    <lineage>
        <taxon>Eukaryota</taxon>
        <taxon>Sar</taxon>
        <taxon>Stramenopiles</taxon>
        <taxon>Oomycota</taxon>
        <taxon>Saprolegniomycetes</taxon>
        <taxon>Saprolegniales</taxon>
        <taxon>Verrucalvaceae</taxon>
        <taxon>Aphanomyces</taxon>
    </lineage>
</organism>